<name>A0A4R3MKN5_9FIRM</name>
<dbReference type="AlphaFoldDB" id="A0A4R3MKN5"/>
<sequence length="342" mass="39784">MNNKEKIIIFGTGEGSKKVLEIIDLDKVEILAFVDNDINKQGNKYNEVEIVNPEAIHSLSYDYIIIASMFYEEILEQLLNMKIDKNKIVRLIKKKEKSAKQLIKEVYNKNAVYSLVVKDEYLSYYYKEYGICDMYLLNNDRNKQLYKYPDYLLNGIDYVRLSTVDLMAREIKEKEIAGAIAELGVYKGDFTRLINDYFPERKLYLFDTFEGFSKEDVNVEEENELSKAKVGHLGDTNVELVLRKLLHKDNVIIKKGYFPESVYDLEEKVYAFVSIDVDLFKPTYEGILYFYKKLAKGGYILVHDYNHPDYTGVKKAVKQACKELGINYIPLSDYFGSVVISK</sequence>
<dbReference type="Pfam" id="PF05711">
    <property type="entry name" value="TylF"/>
    <property type="match status" value="1"/>
</dbReference>
<proteinExistence type="predicted"/>
<dbReference type="GO" id="GO:0008168">
    <property type="term" value="F:methyltransferase activity"/>
    <property type="evidence" value="ECO:0007669"/>
    <property type="project" value="UniProtKB-KW"/>
</dbReference>
<dbReference type="RefSeq" id="WP_207669196.1">
    <property type="nucleotide sequence ID" value="NZ_SMAL01000007.1"/>
</dbReference>
<dbReference type="GO" id="GO:0032259">
    <property type="term" value="P:methylation"/>
    <property type="evidence" value="ECO:0007669"/>
    <property type="project" value="UniProtKB-KW"/>
</dbReference>
<keyword evidence="1" id="KW-0808">Transferase</keyword>
<dbReference type="EMBL" id="SMAL01000007">
    <property type="protein sequence ID" value="TCT14025.1"/>
    <property type="molecule type" value="Genomic_DNA"/>
</dbReference>
<dbReference type="PANTHER" id="PTHR40036">
    <property type="entry name" value="MACROCIN O-METHYLTRANSFERASE"/>
    <property type="match status" value="1"/>
</dbReference>
<organism evidence="1 2">
    <name type="scientific">Natranaerovirga pectinivora</name>
    <dbReference type="NCBI Taxonomy" id="682400"/>
    <lineage>
        <taxon>Bacteria</taxon>
        <taxon>Bacillati</taxon>
        <taxon>Bacillota</taxon>
        <taxon>Clostridia</taxon>
        <taxon>Lachnospirales</taxon>
        <taxon>Natranaerovirgaceae</taxon>
        <taxon>Natranaerovirga</taxon>
    </lineage>
</organism>
<evidence type="ECO:0000313" key="1">
    <source>
        <dbReference type="EMBL" id="TCT14025.1"/>
    </source>
</evidence>
<protein>
    <submittedName>
        <fullName evidence="1">Macrocin-O-methyltransferase TylF</fullName>
    </submittedName>
</protein>
<dbReference type="Gene3D" id="3.40.50.720">
    <property type="entry name" value="NAD(P)-binding Rossmann-like Domain"/>
    <property type="match status" value="1"/>
</dbReference>
<dbReference type="PANTHER" id="PTHR40036:SF1">
    <property type="entry name" value="MACROCIN O-METHYLTRANSFERASE"/>
    <property type="match status" value="1"/>
</dbReference>
<dbReference type="InterPro" id="IPR008884">
    <property type="entry name" value="TylF_MeTrfase"/>
</dbReference>
<dbReference type="SUPFAM" id="SSF53335">
    <property type="entry name" value="S-adenosyl-L-methionine-dependent methyltransferases"/>
    <property type="match status" value="1"/>
</dbReference>
<evidence type="ECO:0000313" key="2">
    <source>
        <dbReference type="Proteomes" id="UP000294902"/>
    </source>
</evidence>
<reference evidence="1 2" key="1">
    <citation type="submission" date="2019-03" db="EMBL/GenBank/DDBJ databases">
        <title>Genomic Encyclopedia of Type Strains, Phase IV (KMG-IV): sequencing the most valuable type-strain genomes for metagenomic binning, comparative biology and taxonomic classification.</title>
        <authorList>
            <person name="Goeker M."/>
        </authorList>
    </citation>
    <scope>NUCLEOTIDE SEQUENCE [LARGE SCALE GENOMIC DNA]</scope>
    <source>
        <strain evidence="1 2">DSM 24629</strain>
    </source>
</reference>
<accession>A0A4R3MKN5</accession>
<dbReference type="Gene3D" id="3.40.50.150">
    <property type="entry name" value="Vaccinia Virus protein VP39"/>
    <property type="match status" value="1"/>
</dbReference>
<gene>
    <name evidence="1" type="ORF">EDC18_10794</name>
</gene>
<comment type="caution">
    <text evidence="1">The sequence shown here is derived from an EMBL/GenBank/DDBJ whole genome shotgun (WGS) entry which is preliminary data.</text>
</comment>
<dbReference type="Proteomes" id="UP000294902">
    <property type="component" value="Unassembled WGS sequence"/>
</dbReference>
<keyword evidence="1" id="KW-0489">Methyltransferase</keyword>
<keyword evidence="2" id="KW-1185">Reference proteome</keyword>
<dbReference type="InterPro" id="IPR029063">
    <property type="entry name" value="SAM-dependent_MTases_sf"/>
</dbReference>